<keyword evidence="1" id="KW-0472">Membrane</keyword>
<sequence>MKKMLSNSSLANTDLYSDHGRHLGILHIIQKVLYTFRNSISEKRAFCSGKCKLGNERCRHLYGKPSWSNEISATPDHENRMWFHGKIIIFSIFFLFHCSAAGAYSVDLTGFKLNGYCTLSASIDNRSDMTPLRNVSQDFDDPFQTNFITNLDSRLGLQGHYRFSSKLDFVGQTVLRKQTEINFDNSIELAYFAFSPTPELEFRAGRTGYDAFFMSDNRHLGYGYPWVRPPVEYYGWLPLFNVDGMDGTFRVNWGESQWQLRLQIGQSTFSIEPDDTLYNIKLRDIYTVSMSRCSGPLFLKAGYSTYYIPEDFSLFVPIQNGLNQVAGSVQNIFPDINNEATYLAQNLSFKDARMSYLSIGASYDDGNWIAQAEVARASTTADVFTNGLMGYLALGYRIGDWIPFSIYSASRAGNEVSRQIEDWSVLDQDAVELQFISNAMMNMFRTDQTTFSFGIRWDFHIQAALKLQCDLVSIHAYGHGLWVKDVNLADRDVRVKIGTLSLDFIF</sequence>
<keyword evidence="1" id="KW-0812">Transmembrane</keyword>
<name>A0A1W1HLQ5_9BACT</name>
<dbReference type="AlphaFoldDB" id="A0A1W1HLQ5"/>
<dbReference type="SUPFAM" id="SSF56935">
    <property type="entry name" value="Porins"/>
    <property type="match status" value="1"/>
</dbReference>
<dbReference type="STRING" id="1246637.MTBBW1_980007"/>
<keyword evidence="1" id="KW-1133">Transmembrane helix</keyword>
<evidence type="ECO:0000313" key="2">
    <source>
        <dbReference type="EMBL" id="SLM33258.1"/>
    </source>
</evidence>
<accession>A0A1W1HLQ5</accession>
<proteinExistence type="predicted"/>
<gene>
    <name evidence="2" type="ORF">MTBBW1_980007</name>
</gene>
<feature type="transmembrane region" description="Helical" evidence="1">
    <location>
        <begin position="87"/>
        <end position="106"/>
    </location>
</feature>
<evidence type="ECO:0000313" key="3">
    <source>
        <dbReference type="Proteomes" id="UP000191931"/>
    </source>
</evidence>
<organism evidence="2 3">
    <name type="scientific">Desulfamplus magnetovallimortis</name>
    <dbReference type="NCBI Taxonomy" id="1246637"/>
    <lineage>
        <taxon>Bacteria</taxon>
        <taxon>Pseudomonadati</taxon>
        <taxon>Thermodesulfobacteriota</taxon>
        <taxon>Desulfobacteria</taxon>
        <taxon>Desulfobacterales</taxon>
        <taxon>Desulfobacteraceae</taxon>
        <taxon>Desulfamplus</taxon>
    </lineage>
</organism>
<evidence type="ECO:0000256" key="1">
    <source>
        <dbReference type="SAM" id="Phobius"/>
    </source>
</evidence>
<reference evidence="2 3" key="1">
    <citation type="submission" date="2017-03" db="EMBL/GenBank/DDBJ databases">
        <authorList>
            <person name="Afonso C.L."/>
            <person name="Miller P.J."/>
            <person name="Scott M.A."/>
            <person name="Spackman E."/>
            <person name="Goraichik I."/>
            <person name="Dimitrov K.M."/>
            <person name="Suarez D.L."/>
            <person name="Swayne D.E."/>
        </authorList>
    </citation>
    <scope>NUCLEOTIDE SEQUENCE [LARGE SCALE GENOMIC DNA]</scope>
    <source>
        <strain evidence="2">PRJEB14757</strain>
    </source>
</reference>
<dbReference type="EMBL" id="FWEV01000345">
    <property type="protein sequence ID" value="SLM33258.1"/>
    <property type="molecule type" value="Genomic_DNA"/>
</dbReference>
<dbReference type="Proteomes" id="UP000191931">
    <property type="component" value="Unassembled WGS sequence"/>
</dbReference>
<evidence type="ECO:0008006" key="4">
    <source>
        <dbReference type="Google" id="ProtNLM"/>
    </source>
</evidence>
<keyword evidence="3" id="KW-1185">Reference proteome</keyword>
<protein>
    <recommendedName>
        <fullName evidence="4">Porin domain-containing protein</fullName>
    </recommendedName>
</protein>